<protein>
    <submittedName>
        <fullName evidence="2">Uncharacterized protein</fullName>
    </submittedName>
</protein>
<keyword evidence="3" id="KW-1185">Reference proteome</keyword>
<name>A0A448WRR8_9PLAT</name>
<accession>A0A448WRR8</accession>
<organism evidence="2 3">
    <name type="scientific">Protopolystoma xenopodis</name>
    <dbReference type="NCBI Taxonomy" id="117903"/>
    <lineage>
        <taxon>Eukaryota</taxon>
        <taxon>Metazoa</taxon>
        <taxon>Spiralia</taxon>
        <taxon>Lophotrochozoa</taxon>
        <taxon>Platyhelminthes</taxon>
        <taxon>Monogenea</taxon>
        <taxon>Polyopisthocotylea</taxon>
        <taxon>Polystomatidea</taxon>
        <taxon>Polystomatidae</taxon>
        <taxon>Protopolystoma</taxon>
    </lineage>
</organism>
<feature type="chain" id="PRO_5019304213" evidence="1">
    <location>
        <begin position="29"/>
        <end position="90"/>
    </location>
</feature>
<sequence>MPNPISARFLPAIWVYLYSFSSLSRALASLGWLQQCGFPKIELSQFCRYASPSITLKRLSSDDKRRPPDHAGLSVCGARKYIIEEASPLD</sequence>
<proteinExistence type="predicted"/>
<evidence type="ECO:0000256" key="1">
    <source>
        <dbReference type="SAM" id="SignalP"/>
    </source>
</evidence>
<keyword evidence="1" id="KW-0732">Signal</keyword>
<comment type="caution">
    <text evidence="2">The sequence shown here is derived from an EMBL/GenBank/DDBJ whole genome shotgun (WGS) entry which is preliminary data.</text>
</comment>
<evidence type="ECO:0000313" key="3">
    <source>
        <dbReference type="Proteomes" id="UP000784294"/>
    </source>
</evidence>
<dbReference type="EMBL" id="CAAALY010037863">
    <property type="protein sequence ID" value="VEL18631.1"/>
    <property type="molecule type" value="Genomic_DNA"/>
</dbReference>
<dbReference type="Proteomes" id="UP000784294">
    <property type="component" value="Unassembled WGS sequence"/>
</dbReference>
<dbReference type="AlphaFoldDB" id="A0A448WRR8"/>
<evidence type="ECO:0000313" key="2">
    <source>
        <dbReference type="EMBL" id="VEL18631.1"/>
    </source>
</evidence>
<feature type="signal peptide" evidence="1">
    <location>
        <begin position="1"/>
        <end position="28"/>
    </location>
</feature>
<gene>
    <name evidence="2" type="ORF">PXEA_LOCUS12071</name>
</gene>
<reference evidence="2" key="1">
    <citation type="submission" date="2018-11" db="EMBL/GenBank/DDBJ databases">
        <authorList>
            <consortium name="Pathogen Informatics"/>
        </authorList>
    </citation>
    <scope>NUCLEOTIDE SEQUENCE</scope>
</reference>